<keyword evidence="1" id="KW-0472">Membrane</keyword>
<evidence type="ECO:0008006" key="4">
    <source>
        <dbReference type="Google" id="ProtNLM"/>
    </source>
</evidence>
<feature type="transmembrane region" description="Helical" evidence="1">
    <location>
        <begin position="193"/>
        <end position="226"/>
    </location>
</feature>
<gene>
    <name evidence="2" type="ORF">DLSSTS7063_03250</name>
</gene>
<keyword evidence="1" id="KW-0812">Transmembrane</keyword>
<organism evidence="2 3">
    <name type="scientific">Dorea longicatena</name>
    <dbReference type="NCBI Taxonomy" id="88431"/>
    <lineage>
        <taxon>Bacteria</taxon>
        <taxon>Bacillati</taxon>
        <taxon>Bacillota</taxon>
        <taxon>Clostridia</taxon>
        <taxon>Lachnospirales</taxon>
        <taxon>Lachnospiraceae</taxon>
        <taxon>Dorea</taxon>
    </lineage>
</organism>
<evidence type="ECO:0000313" key="2">
    <source>
        <dbReference type="EMBL" id="VUX23640.1"/>
    </source>
</evidence>
<feature type="transmembrane region" description="Helical" evidence="1">
    <location>
        <begin position="40"/>
        <end position="59"/>
    </location>
</feature>
<dbReference type="RefSeq" id="WP_144101807.1">
    <property type="nucleotide sequence ID" value="NZ_CABHNM010000079.1"/>
</dbReference>
<protein>
    <recommendedName>
        <fullName evidence="4">Lipid A core-O-antigen ligase and related enzymes</fullName>
    </recommendedName>
</protein>
<evidence type="ECO:0000313" key="3">
    <source>
        <dbReference type="Proteomes" id="UP000398619"/>
    </source>
</evidence>
<feature type="transmembrane region" description="Helical" evidence="1">
    <location>
        <begin position="305"/>
        <end position="326"/>
    </location>
</feature>
<dbReference type="AlphaFoldDB" id="A0A564UVZ9"/>
<feature type="transmembrane region" description="Helical" evidence="1">
    <location>
        <begin position="103"/>
        <end position="118"/>
    </location>
</feature>
<dbReference type="Proteomes" id="UP000398619">
    <property type="component" value="Unassembled WGS sequence"/>
</dbReference>
<accession>A0A564UVZ9</accession>
<proteinExistence type="predicted"/>
<reference evidence="2 3" key="1">
    <citation type="submission" date="2019-07" db="EMBL/GenBank/DDBJ databases">
        <authorList>
            <person name="Hibberd C M."/>
            <person name="Gehrig L. J."/>
            <person name="Chang H.-W."/>
            <person name="Venkatesh S."/>
        </authorList>
    </citation>
    <scope>NUCLEOTIDE SEQUENCE [LARGE SCALE GENOMIC DNA]</scope>
    <source>
        <strain evidence="2">Dorea_longicatena_SSTS_Bg7063</strain>
    </source>
</reference>
<feature type="transmembrane region" description="Helical" evidence="1">
    <location>
        <begin position="15"/>
        <end position="34"/>
    </location>
</feature>
<sequence length="438" mass="50347">MKDSLVIQVPSKKKIWIFIQIIFVYMMLWFRDVIGLPSVIVYLTDIIVVLIIILQFRSIKQGIKLSPVKPQLYIVGAIVLCMILGAVVNLANPILFLWGFRNNIRFFVFFFLCVALLSKKDIKRFVSIFKVFFVMNVVMISFQYFVQGYRDDFLGGFFGVASGCNAYVCVTLCIITAIVMAEFNSSEMTLGKVFIYCVACMYVATVCELKIYFLEFVLIVVIQLLYTKPSKKTIGICIAIGLILVIGFNFIKRYNPAILRILLDNDTMEYYLSGNGYTNSGDLNRLTAVQKLYSMFFRGDRVHSLFGFGLGSCDYSNFSFLQSAFYKKYEYLHYRWFSHSWVYLEQGSVGLILLISFFVSIAVYIIGKRKQNRNIYDLMVFSFLPTCLIGLIYNNALEMETAYIIALMCALPFIAQKQVIYKVSSETFQKIQDMMGKV</sequence>
<dbReference type="EMBL" id="CABHNM010000079">
    <property type="protein sequence ID" value="VUX23640.1"/>
    <property type="molecule type" value="Genomic_DNA"/>
</dbReference>
<feature type="transmembrane region" description="Helical" evidence="1">
    <location>
        <begin position="71"/>
        <end position="91"/>
    </location>
</feature>
<name>A0A564UVZ9_9FIRM</name>
<evidence type="ECO:0000256" key="1">
    <source>
        <dbReference type="SAM" id="Phobius"/>
    </source>
</evidence>
<feature type="transmembrane region" description="Helical" evidence="1">
    <location>
        <begin position="157"/>
        <end position="181"/>
    </location>
</feature>
<keyword evidence="1" id="KW-1133">Transmembrane helix</keyword>
<feature type="transmembrane region" description="Helical" evidence="1">
    <location>
        <begin position="232"/>
        <end position="251"/>
    </location>
</feature>
<feature type="transmembrane region" description="Helical" evidence="1">
    <location>
        <begin position="125"/>
        <end position="145"/>
    </location>
</feature>
<feature type="transmembrane region" description="Helical" evidence="1">
    <location>
        <begin position="402"/>
        <end position="420"/>
    </location>
</feature>
<feature type="transmembrane region" description="Helical" evidence="1">
    <location>
        <begin position="378"/>
        <end position="396"/>
    </location>
</feature>
<feature type="transmembrane region" description="Helical" evidence="1">
    <location>
        <begin position="346"/>
        <end position="366"/>
    </location>
</feature>